<dbReference type="SUPFAM" id="SSF52788">
    <property type="entry name" value="Phosphotyrosine protein phosphatases I"/>
    <property type="match status" value="1"/>
</dbReference>
<dbReference type="Proteomes" id="UP001157017">
    <property type="component" value="Unassembled WGS sequence"/>
</dbReference>
<name>A0ABQ6JJ36_9ACTN</name>
<dbReference type="Gene3D" id="3.40.50.2300">
    <property type="match status" value="1"/>
</dbReference>
<evidence type="ECO:0000256" key="1">
    <source>
        <dbReference type="SAM" id="MobiDB-lite"/>
    </source>
</evidence>
<feature type="domain" description="Phosphotyrosine protein phosphatase I" evidence="2">
    <location>
        <begin position="7"/>
        <end position="51"/>
    </location>
</feature>
<evidence type="ECO:0000313" key="4">
    <source>
        <dbReference type="Proteomes" id="UP001157017"/>
    </source>
</evidence>
<sequence length="62" mass="6474">MSAPARVLVVCTGNVCRSPLVERLLRQRLGTDAVDVSSAGTQALVGEPMTDPAAAEPGRARR</sequence>
<protein>
    <recommendedName>
        <fullName evidence="2">Phosphotyrosine protein phosphatase I domain-containing protein</fullName>
    </recommendedName>
</protein>
<dbReference type="InterPro" id="IPR036196">
    <property type="entry name" value="Ptyr_pPase_sf"/>
</dbReference>
<feature type="region of interest" description="Disordered" evidence="1">
    <location>
        <begin position="40"/>
        <end position="62"/>
    </location>
</feature>
<gene>
    <name evidence="3" type="ORF">GCM10025868_28210</name>
</gene>
<organism evidence="3 4">
    <name type="scientific">Angustibacter aerolatus</name>
    <dbReference type="NCBI Taxonomy" id="1162965"/>
    <lineage>
        <taxon>Bacteria</taxon>
        <taxon>Bacillati</taxon>
        <taxon>Actinomycetota</taxon>
        <taxon>Actinomycetes</taxon>
        <taxon>Kineosporiales</taxon>
        <taxon>Kineosporiaceae</taxon>
    </lineage>
</organism>
<proteinExistence type="predicted"/>
<dbReference type="InterPro" id="IPR023485">
    <property type="entry name" value="Ptyr_pPase"/>
</dbReference>
<reference evidence="4" key="1">
    <citation type="journal article" date="2019" name="Int. J. Syst. Evol. Microbiol.">
        <title>The Global Catalogue of Microorganisms (GCM) 10K type strain sequencing project: providing services to taxonomists for standard genome sequencing and annotation.</title>
        <authorList>
            <consortium name="The Broad Institute Genomics Platform"/>
            <consortium name="The Broad Institute Genome Sequencing Center for Infectious Disease"/>
            <person name="Wu L."/>
            <person name="Ma J."/>
        </authorList>
    </citation>
    <scope>NUCLEOTIDE SEQUENCE [LARGE SCALE GENOMIC DNA]</scope>
    <source>
        <strain evidence="4">NBRC 108730</strain>
    </source>
</reference>
<dbReference type="Pfam" id="PF01451">
    <property type="entry name" value="LMWPc"/>
    <property type="match status" value="1"/>
</dbReference>
<evidence type="ECO:0000259" key="2">
    <source>
        <dbReference type="Pfam" id="PF01451"/>
    </source>
</evidence>
<keyword evidence="4" id="KW-1185">Reference proteome</keyword>
<comment type="caution">
    <text evidence="3">The sequence shown here is derived from an EMBL/GenBank/DDBJ whole genome shotgun (WGS) entry which is preliminary data.</text>
</comment>
<evidence type="ECO:0000313" key="3">
    <source>
        <dbReference type="EMBL" id="GMA87571.1"/>
    </source>
</evidence>
<dbReference type="EMBL" id="BSUZ01000001">
    <property type="protein sequence ID" value="GMA87571.1"/>
    <property type="molecule type" value="Genomic_DNA"/>
</dbReference>
<accession>A0ABQ6JJ36</accession>